<dbReference type="Proteomes" id="UP000050465">
    <property type="component" value="Unassembled WGS sequence"/>
</dbReference>
<accession>A0A0P8DIE2</accession>
<feature type="transmembrane region" description="Helical" evidence="1">
    <location>
        <begin position="114"/>
        <end position="131"/>
    </location>
</feature>
<keyword evidence="1" id="KW-0812">Transmembrane</keyword>
<feature type="transmembrane region" description="Helical" evidence="1">
    <location>
        <begin position="31"/>
        <end position="51"/>
    </location>
</feature>
<name>A0A0P8DIE2_9CYAN</name>
<dbReference type="EMBL" id="LJZR01000006">
    <property type="protein sequence ID" value="KPQ36516.1"/>
    <property type="molecule type" value="Genomic_DNA"/>
</dbReference>
<sequence length="155" mass="17155">MLILLWLILGSVLALIFVTFARTEPTRERAILAAGLVVAAFIYVVLAFAGGSSDWIGIEMLGLVMYGLAAVLGVYYSSWWLAFGWAAHPVWDICLHLLGMRATQGIGATFAPEWYIYLCIGLDISVATYIVRSHLSPALRLKNQNLKNPKNQIRD</sequence>
<evidence type="ECO:0000313" key="3">
    <source>
        <dbReference type="Proteomes" id="UP000050465"/>
    </source>
</evidence>
<proteinExistence type="predicted"/>
<feature type="transmembrane region" description="Helical" evidence="1">
    <location>
        <begin position="63"/>
        <end position="82"/>
    </location>
</feature>
<organism evidence="2 3">
    <name type="scientific">Phormidesmis priestleyi Ana</name>
    <dbReference type="NCBI Taxonomy" id="1666911"/>
    <lineage>
        <taxon>Bacteria</taxon>
        <taxon>Bacillati</taxon>
        <taxon>Cyanobacteriota</taxon>
        <taxon>Cyanophyceae</taxon>
        <taxon>Leptolyngbyales</taxon>
        <taxon>Leptolyngbyaceae</taxon>
        <taxon>Phormidesmis</taxon>
    </lineage>
</organism>
<evidence type="ECO:0000313" key="2">
    <source>
        <dbReference type="EMBL" id="KPQ36516.1"/>
    </source>
</evidence>
<dbReference type="AlphaFoldDB" id="A0A0P8DIE2"/>
<reference evidence="2 3" key="1">
    <citation type="submission" date="2015-09" db="EMBL/GenBank/DDBJ databases">
        <title>Identification and resolution of microdiversity through metagenomic sequencing of parallel consortia.</title>
        <authorList>
            <person name="Nelson W.C."/>
            <person name="Romine M.F."/>
            <person name="Lindemann S.R."/>
        </authorList>
    </citation>
    <scope>NUCLEOTIDE SEQUENCE [LARGE SCALE GENOMIC DNA]</scope>
    <source>
        <strain evidence="2">Ana</strain>
    </source>
</reference>
<comment type="caution">
    <text evidence="2">The sequence shown here is derived from an EMBL/GenBank/DDBJ whole genome shotgun (WGS) entry which is preliminary data.</text>
</comment>
<keyword evidence="1" id="KW-0472">Membrane</keyword>
<evidence type="ECO:0000256" key="1">
    <source>
        <dbReference type="SAM" id="Phobius"/>
    </source>
</evidence>
<gene>
    <name evidence="2" type="ORF">HLUCCA11_06530</name>
</gene>
<keyword evidence="1" id="KW-1133">Transmembrane helix</keyword>
<protein>
    <submittedName>
        <fullName evidence="2">Zinc dependent phospholipase C</fullName>
    </submittedName>
</protein>